<evidence type="ECO:0000256" key="3">
    <source>
        <dbReference type="ARBA" id="ARBA00007441"/>
    </source>
</evidence>
<dbReference type="PANTHER" id="PTHR42790">
    <property type="entry name" value="AMINOTRANSFERASE"/>
    <property type="match status" value="1"/>
</dbReference>
<evidence type="ECO:0000313" key="12">
    <source>
        <dbReference type="Proteomes" id="UP000199727"/>
    </source>
</evidence>
<comment type="caution">
    <text evidence="11">The sequence shown here is derived from an EMBL/GenBank/DDBJ whole genome shotgun (WGS) entry which is preliminary data.</text>
</comment>
<comment type="subcellular location">
    <subcellularLocation>
        <location evidence="2">Cytoplasm</location>
    </subcellularLocation>
</comment>
<protein>
    <recommendedName>
        <fullName evidence="9">aromatic-amino-acid transaminase</fullName>
        <ecNumber evidence="9">2.6.1.57</ecNumber>
    </recommendedName>
</protein>
<organism evidence="11 12">
    <name type="scientific">Cryptococcus neoformans Tu259-1</name>
    <dbReference type="NCBI Taxonomy" id="1230072"/>
    <lineage>
        <taxon>Eukaryota</taxon>
        <taxon>Fungi</taxon>
        <taxon>Dikarya</taxon>
        <taxon>Basidiomycota</taxon>
        <taxon>Agaricomycotina</taxon>
        <taxon>Tremellomycetes</taxon>
        <taxon>Tremellales</taxon>
        <taxon>Cryptococcaceae</taxon>
        <taxon>Cryptococcus</taxon>
        <taxon>Cryptococcus neoformans species complex</taxon>
    </lineage>
</organism>
<name>A0A854QCD5_CRYNE</name>
<evidence type="ECO:0000256" key="7">
    <source>
        <dbReference type="ARBA" id="ARBA00022898"/>
    </source>
</evidence>
<comment type="catalytic activity">
    <reaction evidence="8">
        <text>an aromatic L-alpha-amino acid + 2-oxoglutarate = an aromatic oxo-acid + L-glutamate</text>
        <dbReference type="Rhea" id="RHEA:17533"/>
        <dbReference type="ChEBI" id="CHEBI:16810"/>
        <dbReference type="ChEBI" id="CHEBI:29985"/>
        <dbReference type="ChEBI" id="CHEBI:73309"/>
        <dbReference type="ChEBI" id="CHEBI:84824"/>
        <dbReference type="EC" id="2.6.1.57"/>
    </reaction>
</comment>
<dbReference type="GO" id="GO:0006571">
    <property type="term" value="P:tyrosine biosynthetic process"/>
    <property type="evidence" value="ECO:0007669"/>
    <property type="project" value="TreeGrafter"/>
</dbReference>
<evidence type="ECO:0000256" key="1">
    <source>
        <dbReference type="ARBA" id="ARBA00001933"/>
    </source>
</evidence>
<dbReference type="FunFam" id="3.40.640.10:FF:000074">
    <property type="entry name" value="Aromatic amino acid aminotransferase"/>
    <property type="match status" value="1"/>
</dbReference>
<comment type="cofactor">
    <cofactor evidence="1">
        <name>pyridoxal 5'-phosphate</name>
        <dbReference type="ChEBI" id="CHEBI:597326"/>
    </cofactor>
</comment>
<proteinExistence type="inferred from homology"/>
<dbReference type="GO" id="GO:0047536">
    <property type="term" value="F:2-aminoadipate transaminase activity"/>
    <property type="evidence" value="ECO:0007669"/>
    <property type="project" value="TreeGrafter"/>
</dbReference>
<evidence type="ECO:0000259" key="10">
    <source>
        <dbReference type="Pfam" id="PF00155"/>
    </source>
</evidence>
<dbReference type="InterPro" id="IPR050859">
    <property type="entry name" value="Class-I_PLP-dep_aminotransf"/>
</dbReference>
<evidence type="ECO:0000256" key="5">
    <source>
        <dbReference type="ARBA" id="ARBA00022576"/>
    </source>
</evidence>
<evidence type="ECO:0000256" key="6">
    <source>
        <dbReference type="ARBA" id="ARBA00022679"/>
    </source>
</evidence>
<keyword evidence="6 11" id="KW-0808">Transferase</keyword>
<dbReference type="EMBL" id="AMKT01000049">
    <property type="protein sequence ID" value="OXG20087.1"/>
    <property type="molecule type" value="Genomic_DNA"/>
</dbReference>
<sequence length="480" mass="53580">MPSINSTPVPVDFTKYFSKETTSRKRSQLKELRPFFEIPGMISFGVGIPHPSTWPVNGMTLSVPFAGKSVFVPGYNSRSPEDMLPLAPYQEPSKNESLRPDLTEELQYSSTYGTKHLLSWIKEHIERVHAPPYEDWINLLTAGNTDGVDAVMRACFDRGDYMLVEEFAYPGLLSPAATLGIKCLGVPLDSEGVDPSALDEILANWNETERGGPRPKMLVMVPTCSNPAGVTIPAHRKQEIYAICRKWDLLICEDDPYCFLQIRPNGADSPIVPSFLSLDTDGRVIRVDSFSKIVAPGSRLGFVTGHKVIVEKIMNTRESSTQCPSGFSIAAIAAILRAWGGHEGFERKYIPHISDIYSKRCLSIIDLLKKYVPPSTIEIPKPAGGMFLWVRLRIESHPSFPSQDPETISKQVFQAMIDEKVLMAPSEFFKAPSTSVWTPEQEAKRIFVRISFSLPPQDEMEEGAKRMGRALAREWGLEQA</sequence>
<dbReference type="GO" id="GO:0005737">
    <property type="term" value="C:cytoplasm"/>
    <property type="evidence" value="ECO:0007669"/>
    <property type="project" value="UniProtKB-SubCell"/>
</dbReference>
<comment type="similarity">
    <text evidence="3">Belongs to the class-I pyridoxal-phosphate-dependent aminotransferase family.</text>
</comment>
<evidence type="ECO:0000256" key="8">
    <source>
        <dbReference type="ARBA" id="ARBA00051993"/>
    </source>
</evidence>
<dbReference type="GO" id="GO:0030170">
    <property type="term" value="F:pyridoxal phosphate binding"/>
    <property type="evidence" value="ECO:0007669"/>
    <property type="project" value="InterPro"/>
</dbReference>
<dbReference type="InterPro" id="IPR015424">
    <property type="entry name" value="PyrdxlP-dep_Trfase"/>
</dbReference>
<dbReference type="Gene3D" id="3.40.640.10">
    <property type="entry name" value="Type I PLP-dependent aspartate aminotransferase-like (Major domain)"/>
    <property type="match status" value="1"/>
</dbReference>
<dbReference type="GO" id="GO:0019878">
    <property type="term" value="P:lysine biosynthetic process via aminoadipic acid"/>
    <property type="evidence" value="ECO:0007669"/>
    <property type="project" value="TreeGrafter"/>
</dbReference>
<dbReference type="GO" id="GO:0008793">
    <property type="term" value="F:aromatic-amino-acid transaminase activity"/>
    <property type="evidence" value="ECO:0007669"/>
    <property type="project" value="TreeGrafter"/>
</dbReference>
<dbReference type="GO" id="GO:0009074">
    <property type="term" value="P:aromatic amino acid family catabolic process"/>
    <property type="evidence" value="ECO:0007669"/>
    <property type="project" value="TreeGrafter"/>
</dbReference>
<accession>A0A854QCD5</accession>
<dbReference type="InterPro" id="IPR015421">
    <property type="entry name" value="PyrdxlP-dep_Trfase_major"/>
</dbReference>
<evidence type="ECO:0000313" key="11">
    <source>
        <dbReference type="EMBL" id="OXG20087.1"/>
    </source>
</evidence>
<keyword evidence="4" id="KW-0963">Cytoplasm</keyword>
<dbReference type="InterPro" id="IPR004839">
    <property type="entry name" value="Aminotransferase_I/II_large"/>
</dbReference>
<dbReference type="AlphaFoldDB" id="A0A854QCD5"/>
<keyword evidence="5 11" id="KW-0032">Aminotransferase</keyword>
<dbReference type="SUPFAM" id="SSF53383">
    <property type="entry name" value="PLP-dependent transferases"/>
    <property type="match status" value="1"/>
</dbReference>
<feature type="domain" description="Aminotransferase class I/classII large" evidence="10">
    <location>
        <begin position="108"/>
        <end position="466"/>
    </location>
</feature>
<reference evidence="11 12" key="1">
    <citation type="submission" date="2017-06" db="EMBL/GenBank/DDBJ databases">
        <title>Global population genomics of the pathogenic fungus Cryptococcus neoformans var. grubii.</title>
        <authorList>
            <person name="Cuomo C."/>
            <person name="Litvintseva A."/>
            <person name="Chen Y."/>
            <person name="Young S."/>
            <person name="Zeng Q."/>
            <person name="Chapman S."/>
            <person name="Gujja S."/>
            <person name="Saif S."/>
            <person name="Birren B."/>
        </authorList>
    </citation>
    <scope>NUCLEOTIDE SEQUENCE [LARGE SCALE GENOMIC DNA]</scope>
    <source>
        <strain evidence="11 12">Tu259-1</strain>
    </source>
</reference>
<dbReference type="CDD" id="cd00609">
    <property type="entry name" value="AAT_like"/>
    <property type="match status" value="1"/>
</dbReference>
<gene>
    <name evidence="11" type="ORF">C361_04149</name>
</gene>
<evidence type="ECO:0000256" key="2">
    <source>
        <dbReference type="ARBA" id="ARBA00004496"/>
    </source>
</evidence>
<dbReference type="EC" id="2.6.1.57" evidence="9"/>
<evidence type="ECO:0000256" key="4">
    <source>
        <dbReference type="ARBA" id="ARBA00022490"/>
    </source>
</evidence>
<dbReference type="Proteomes" id="UP000199727">
    <property type="component" value="Unassembled WGS sequence"/>
</dbReference>
<keyword evidence="7" id="KW-0663">Pyridoxal phosphate</keyword>
<dbReference type="Pfam" id="PF00155">
    <property type="entry name" value="Aminotran_1_2"/>
    <property type="match status" value="1"/>
</dbReference>
<evidence type="ECO:0000256" key="9">
    <source>
        <dbReference type="ARBA" id="ARBA00067014"/>
    </source>
</evidence>
<dbReference type="PANTHER" id="PTHR42790:SF21">
    <property type="entry name" value="AROMATIC_AMINOADIPATE AMINOTRANSFERASE 1"/>
    <property type="match status" value="1"/>
</dbReference>
<dbReference type="OrthoDB" id="691673at2759"/>